<dbReference type="Gene3D" id="3.30.360.10">
    <property type="entry name" value="Dihydrodipicolinate Reductase, domain 2"/>
    <property type="match status" value="1"/>
</dbReference>
<keyword evidence="7" id="KW-0791">Threonine biosynthesis</keyword>
<comment type="similarity">
    <text evidence="3">Belongs to the aspartate-semialdehyde dehydrogenase family.</text>
</comment>
<dbReference type="PANTHER" id="PTHR46278">
    <property type="entry name" value="DEHYDROGENASE, PUTATIVE-RELATED"/>
    <property type="match status" value="1"/>
</dbReference>
<evidence type="ECO:0000256" key="11">
    <source>
        <dbReference type="ARBA" id="ARBA00023154"/>
    </source>
</evidence>
<dbReference type="GO" id="GO:0009097">
    <property type="term" value="P:isoleucine biosynthetic process"/>
    <property type="evidence" value="ECO:0007669"/>
    <property type="project" value="InterPro"/>
</dbReference>
<evidence type="ECO:0000256" key="1">
    <source>
        <dbReference type="ARBA" id="ARBA00005021"/>
    </source>
</evidence>
<evidence type="ECO:0000256" key="7">
    <source>
        <dbReference type="ARBA" id="ARBA00022697"/>
    </source>
</evidence>
<dbReference type="GO" id="GO:0004073">
    <property type="term" value="F:aspartate-semialdehyde dehydrogenase activity"/>
    <property type="evidence" value="ECO:0007669"/>
    <property type="project" value="UniProtKB-EC"/>
</dbReference>
<proteinExistence type="inferred from homology"/>
<dbReference type="CDD" id="cd18131">
    <property type="entry name" value="ASADH_C_bac_euk_like"/>
    <property type="match status" value="1"/>
</dbReference>
<keyword evidence="11" id="KW-0457">Lysine biosynthesis</keyword>
<keyword evidence="6" id="KW-0028">Amino-acid biosynthesis</keyword>
<dbReference type="GO" id="GO:0051287">
    <property type="term" value="F:NAD binding"/>
    <property type="evidence" value="ECO:0007669"/>
    <property type="project" value="InterPro"/>
</dbReference>
<feature type="active site" description="Proton acceptor" evidence="14">
    <location>
        <position position="289"/>
    </location>
</feature>
<evidence type="ECO:0000256" key="10">
    <source>
        <dbReference type="ARBA" id="ARBA00023002"/>
    </source>
</evidence>
<dbReference type="EMBL" id="GL832955">
    <property type="protein sequence ID" value="EGD72566.1"/>
    <property type="molecule type" value="Genomic_DNA"/>
</dbReference>
<dbReference type="InParanoid" id="F2TWX0"/>
<dbReference type="UniPathway" id="UPA00051">
    <property type="reaction ID" value="UER00464"/>
</dbReference>
<dbReference type="SMART" id="SM00859">
    <property type="entry name" value="Semialdhyde_dh"/>
    <property type="match status" value="1"/>
</dbReference>
<evidence type="ECO:0000256" key="12">
    <source>
        <dbReference type="ARBA" id="ARBA00023167"/>
    </source>
</evidence>
<feature type="active site" description="Acyl-thioester intermediate" evidence="14">
    <location>
        <position position="175"/>
    </location>
</feature>
<dbReference type="Pfam" id="PF01118">
    <property type="entry name" value="Semialdhyde_dh"/>
    <property type="match status" value="1"/>
</dbReference>
<dbReference type="GO" id="GO:0009086">
    <property type="term" value="P:methionine biosynthetic process"/>
    <property type="evidence" value="ECO:0007669"/>
    <property type="project" value="UniProtKB-KW"/>
</dbReference>
<feature type="domain" description="Semialdehyde dehydrogenase NAD-binding" evidence="15">
    <location>
        <begin position="51"/>
        <end position="166"/>
    </location>
</feature>
<keyword evidence="17" id="KW-1185">Reference proteome</keyword>
<dbReference type="PIRSF" id="PIRSF000148">
    <property type="entry name" value="ASA_dh"/>
    <property type="match status" value="1"/>
</dbReference>
<dbReference type="NCBIfam" id="NF011456">
    <property type="entry name" value="PRK14874.1"/>
    <property type="match status" value="1"/>
</dbReference>
<dbReference type="InterPro" id="IPR012280">
    <property type="entry name" value="Semialdhyde_DH_dimer_dom"/>
</dbReference>
<dbReference type="STRING" id="946362.F2TWX0"/>
<dbReference type="NCBIfam" id="TIGR01296">
    <property type="entry name" value="asd_B"/>
    <property type="match status" value="1"/>
</dbReference>
<protein>
    <recommendedName>
        <fullName evidence="5">aspartate-semialdehyde dehydrogenase</fullName>
        <ecNumber evidence="5">1.2.1.11</ecNumber>
    </recommendedName>
</protein>
<evidence type="ECO:0000313" key="17">
    <source>
        <dbReference type="Proteomes" id="UP000007799"/>
    </source>
</evidence>
<dbReference type="OrthoDB" id="1894490at2759"/>
<dbReference type="GO" id="GO:0009088">
    <property type="term" value="P:threonine biosynthetic process"/>
    <property type="evidence" value="ECO:0007669"/>
    <property type="project" value="UniProtKB-UniPathway"/>
</dbReference>
<evidence type="ECO:0000256" key="9">
    <source>
        <dbReference type="ARBA" id="ARBA00022915"/>
    </source>
</evidence>
<evidence type="ECO:0000256" key="3">
    <source>
        <dbReference type="ARBA" id="ARBA00010584"/>
    </source>
</evidence>
<keyword evidence="10" id="KW-0560">Oxidoreductase</keyword>
<dbReference type="GO" id="GO:0019877">
    <property type="term" value="P:diaminopimelate biosynthetic process"/>
    <property type="evidence" value="ECO:0007669"/>
    <property type="project" value="UniProtKB-KW"/>
</dbReference>
<gene>
    <name evidence="16" type="ORF">PTSG_00591</name>
</gene>
<dbReference type="CDD" id="cd02316">
    <property type="entry name" value="VcASADH2_like_N"/>
    <property type="match status" value="1"/>
</dbReference>
<dbReference type="InterPro" id="IPR012080">
    <property type="entry name" value="Asp_semialdehyde_DH"/>
</dbReference>
<dbReference type="UniPathway" id="UPA00050">
    <property type="reaction ID" value="UER00463"/>
</dbReference>
<reference evidence="16" key="1">
    <citation type="submission" date="2009-08" db="EMBL/GenBank/DDBJ databases">
        <title>Annotation of Salpingoeca rosetta.</title>
        <authorList>
            <consortium name="The Broad Institute Genome Sequencing Platform"/>
            <person name="Russ C."/>
            <person name="Cuomo C."/>
            <person name="Burger G."/>
            <person name="Gray M.W."/>
            <person name="Holland P.W.H."/>
            <person name="King N."/>
            <person name="Lang F.B.F."/>
            <person name="Roger A.J."/>
            <person name="Ruiz-Trillo I."/>
            <person name="Young S.K."/>
            <person name="Zeng Q."/>
            <person name="Gargeya S."/>
            <person name="Alvarado L."/>
            <person name="Berlin A."/>
            <person name="Chapman S.B."/>
            <person name="Chen Z."/>
            <person name="Freedman E."/>
            <person name="Gellesch M."/>
            <person name="Goldberg J."/>
            <person name="Griggs A."/>
            <person name="Gujja S."/>
            <person name="Heilman E."/>
            <person name="Heiman D."/>
            <person name="Howarth C."/>
            <person name="Mehta T."/>
            <person name="Neiman D."/>
            <person name="Pearson M."/>
            <person name="Roberts A."/>
            <person name="Saif S."/>
            <person name="Shea T."/>
            <person name="Shenoy N."/>
            <person name="Sisk P."/>
            <person name="Stolte C."/>
            <person name="Sykes S."/>
            <person name="White J."/>
            <person name="Yandava C."/>
            <person name="Haas B."/>
            <person name="Nusbaum C."/>
            <person name="Birren B."/>
        </authorList>
    </citation>
    <scope>NUCLEOTIDE SEQUENCE [LARGE SCALE GENOMIC DNA]</scope>
    <source>
        <strain evidence="16">ATCC 50818</strain>
    </source>
</reference>
<organism evidence="17">
    <name type="scientific">Salpingoeca rosetta (strain ATCC 50818 / BSB-021)</name>
    <dbReference type="NCBI Taxonomy" id="946362"/>
    <lineage>
        <taxon>Eukaryota</taxon>
        <taxon>Choanoflagellata</taxon>
        <taxon>Craspedida</taxon>
        <taxon>Salpingoecidae</taxon>
        <taxon>Salpingoeca</taxon>
    </lineage>
</organism>
<comment type="catalytic activity">
    <reaction evidence="13">
        <text>L-aspartate 4-semialdehyde + phosphate + NADP(+) = 4-phospho-L-aspartate + NADPH + H(+)</text>
        <dbReference type="Rhea" id="RHEA:24284"/>
        <dbReference type="ChEBI" id="CHEBI:15378"/>
        <dbReference type="ChEBI" id="CHEBI:43474"/>
        <dbReference type="ChEBI" id="CHEBI:57535"/>
        <dbReference type="ChEBI" id="CHEBI:57783"/>
        <dbReference type="ChEBI" id="CHEBI:58349"/>
        <dbReference type="ChEBI" id="CHEBI:537519"/>
        <dbReference type="EC" id="1.2.1.11"/>
    </reaction>
</comment>
<evidence type="ECO:0000256" key="2">
    <source>
        <dbReference type="ARBA" id="ARBA00005097"/>
    </source>
</evidence>
<evidence type="ECO:0000259" key="15">
    <source>
        <dbReference type="SMART" id="SM00859"/>
    </source>
</evidence>
<dbReference type="InterPro" id="IPR005986">
    <property type="entry name" value="Asp_semialdehyde_DH_beta"/>
</dbReference>
<accession>F2TWX0</accession>
<evidence type="ECO:0000313" key="16">
    <source>
        <dbReference type="EMBL" id="EGD72566.1"/>
    </source>
</evidence>
<evidence type="ECO:0000256" key="5">
    <source>
        <dbReference type="ARBA" id="ARBA00013120"/>
    </source>
</evidence>
<dbReference type="GO" id="GO:0009089">
    <property type="term" value="P:lysine biosynthetic process via diaminopimelate"/>
    <property type="evidence" value="ECO:0007669"/>
    <property type="project" value="UniProtKB-UniPathway"/>
</dbReference>
<dbReference type="PANTHER" id="PTHR46278:SF2">
    <property type="entry name" value="ASPARTATE-SEMIALDEHYDE DEHYDROGENASE"/>
    <property type="match status" value="1"/>
</dbReference>
<dbReference type="eggNOG" id="KOG4777">
    <property type="taxonomic scope" value="Eukaryota"/>
</dbReference>
<evidence type="ECO:0000256" key="8">
    <source>
        <dbReference type="ARBA" id="ARBA00022857"/>
    </source>
</evidence>
<dbReference type="InterPro" id="IPR000534">
    <property type="entry name" value="Semialdehyde_DH_NAD-bd"/>
</dbReference>
<keyword evidence="8" id="KW-0521">NADP</keyword>
<evidence type="ECO:0000256" key="6">
    <source>
        <dbReference type="ARBA" id="ARBA00022605"/>
    </source>
</evidence>
<keyword evidence="9" id="KW-0220">Diaminopimelate biosynthesis</keyword>
<sequence length="386" mass="41788">MSLQAIAPRLLGRAMRDGLRGASVAFAQQQRHIGTTRVALAGAKNGLERPNVAIAGVTGAVGVELLNCLDKRNFPFNNLKLLASARSAGKEMVFQGKKYVVEELTDDSFEDVDIALFSAGGSQSKRFAPSAVDAGCVVIDNSSAFRMDPHTPLVVPEVNPEAAAHHNGIIANPNCSTIIMNVAVWPLYKLSRIRRIVAATYQAASGAGAAAMRELEQQAVDWSAGKELKTDIFGRQYLWNLFSHNSAIDPTNGYNEEEVKMIRETKKIFTDDNLHVTATCIRVPVLRAHCEAINLTFSSPVSEEEVRAALAAAPGVLILDDRQHNQFPEPLLASGEDDVLVGRIRPDLSQPHGMGYELFIAGDQLLKGAALNAVQIAELLLHPHDQ</sequence>
<evidence type="ECO:0000256" key="13">
    <source>
        <dbReference type="ARBA" id="ARBA00047891"/>
    </source>
</evidence>
<name>F2TWX0_SALR5</name>
<comment type="pathway">
    <text evidence="1">Amino-acid biosynthesis; L-methionine biosynthesis via de novo pathway; L-homoserine from L-aspartate: step 2/3.</text>
</comment>
<comment type="subunit">
    <text evidence="4">Homodimer.</text>
</comment>
<dbReference type="Gene3D" id="3.40.50.720">
    <property type="entry name" value="NAD(P)-binding Rossmann-like Domain"/>
    <property type="match status" value="1"/>
</dbReference>
<evidence type="ECO:0000256" key="4">
    <source>
        <dbReference type="ARBA" id="ARBA00011738"/>
    </source>
</evidence>
<keyword evidence="12" id="KW-0486">Methionine biosynthesis</keyword>
<dbReference type="Proteomes" id="UP000007799">
    <property type="component" value="Unassembled WGS sequence"/>
</dbReference>
<dbReference type="AlphaFoldDB" id="F2TWX0"/>
<dbReference type="UniPathway" id="UPA00034">
    <property type="reaction ID" value="UER00016"/>
</dbReference>
<dbReference type="KEGG" id="sre:PTSG_00591"/>
<dbReference type="InterPro" id="IPR036291">
    <property type="entry name" value="NAD(P)-bd_dom_sf"/>
</dbReference>
<dbReference type="OMA" id="CEEEMKM"/>
<dbReference type="GeneID" id="16067910"/>
<dbReference type="EC" id="1.2.1.11" evidence="5"/>
<dbReference type="GO" id="GO:0046983">
    <property type="term" value="F:protein dimerization activity"/>
    <property type="evidence" value="ECO:0007669"/>
    <property type="project" value="InterPro"/>
</dbReference>
<evidence type="ECO:0000256" key="14">
    <source>
        <dbReference type="PIRSR" id="PIRSR000148-1"/>
    </source>
</evidence>
<dbReference type="GO" id="GO:0050661">
    <property type="term" value="F:NADP binding"/>
    <property type="evidence" value="ECO:0007669"/>
    <property type="project" value="InterPro"/>
</dbReference>
<dbReference type="RefSeq" id="XP_004999135.1">
    <property type="nucleotide sequence ID" value="XM_004999078.1"/>
</dbReference>
<dbReference type="SUPFAM" id="SSF55347">
    <property type="entry name" value="Glyceraldehyde-3-phosphate dehydrogenase-like, C-terminal domain"/>
    <property type="match status" value="1"/>
</dbReference>
<comment type="pathway">
    <text evidence="2">Amino-acid biosynthesis; L-threonine biosynthesis; L-threonine from L-aspartate: step 2/5.</text>
</comment>
<dbReference type="Pfam" id="PF02774">
    <property type="entry name" value="Semialdhyde_dhC"/>
    <property type="match status" value="1"/>
</dbReference>
<dbReference type="SUPFAM" id="SSF51735">
    <property type="entry name" value="NAD(P)-binding Rossmann-fold domains"/>
    <property type="match status" value="1"/>
</dbReference>
<dbReference type="HAMAP" id="MF_02121">
    <property type="entry name" value="ASADH"/>
    <property type="match status" value="1"/>
</dbReference>